<dbReference type="InterPro" id="IPR036871">
    <property type="entry name" value="PX_dom_sf"/>
</dbReference>
<dbReference type="InterPro" id="IPR027267">
    <property type="entry name" value="AH/BAR_dom_sf"/>
</dbReference>
<dbReference type="KEGG" id="ovi:T265_00616"/>
<keyword evidence="4" id="KW-0472">Membrane</keyword>
<name>A0A075AC92_OPIVI</name>
<dbReference type="CDD" id="cd06862">
    <property type="entry name" value="PX_SNX9_18_like"/>
    <property type="match status" value="1"/>
</dbReference>
<accession>A0A075AC92</accession>
<dbReference type="SMART" id="SM00312">
    <property type="entry name" value="PX"/>
    <property type="match status" value="1"/>
</dbReference>
<keyword evidence="3 6" id="KW-0728">SH3 domain</keyword>
<dbReference type="GO" id="GO:0035091">
    <property type="term" value="F:phosphatidylinositol binding"/>
    <property type="evidence" value="ECO:0007669"/>
    <property type="project" value="InterPro"/>
</dbReference>
<feature type="domain" description="SH3" evidence="8">
    <location>
        <begin position="35"/>
        <end position="96"/>
    </location>
</feature>
<dbReference type="GO" id="GO:0006897">
    <property type="term" value="P:endocytosis"/>
    <property type="evidence" value="ECO:0007669"/>
    <property type="project" value="TreeGrafter"/>
</dbReference>
<dbReference type="GO" id="GO:0097320">
    <property type="term" value="P:plasma membrane tubulation"/>
    <property type="evidence" value="ECO:0007669"/>
    <property type="project" value="TreeGrafter"/>
</dbReference>
<dbReference type="EMBL" id="KL596624">
    <property type="protein sequence ID" value="KER33500.1"/>
    <property type="molecule type" value="Genomic_DNA"/>
</dbReference>
<dbReference type="GO" id="GO:0005886">
    <property type="term" value="C:plasma membrane"/>
    <property type="evidence" value="ECO:0007669"/>
    <property type="project" value="TreeGrafter"/>
</dbReference>
<dbReference type="Gene3D" id="1.20.1270.60">
    <property type="entry name" value="Arfaptin homology (AH) domain/BAR domain"/>
    <property type="match status" value="1"/>
</dbReference>
<evidence type="ECO:0000256" key="1">
    <source>
        <dbReference type="ARBA" id="ARBA00004156"/>
    </source>
</evidence>
<dbReference type="PROSITE" id="PS50195">
    <property type="entry name" value="PX"/>
    <property type="match status" value="1"/>
</dbReference>
<sequence>MHPFNCALMMSHRLGTKRSQANCQVRRTDELPSDQPPVRVRVLFDFAAQGVGELSITTGEQLTITDQTVGDGWWSAVNSSGQRGLVPCAFVEPIDPPEPNVPPPPPPANIQQTEWDEEWDSDDSNSTVPTTYRSGKPNDAVRRCSELNQPGSPVKSQFISTGITGSPAGESVRFAPVRKAFTRSFIKSGAEEFLLQLETPSVHTEAVIEFRDEAFCWRPSGQSIQCKILSFHKDSKMKGMKSFIAYQLTSPFVSSHVNRRYKHFDWLHARLVSKFPCICIPSLPDKAITGRYEDDFLEERRKQLQQWLDRMCRHPVVSQCSVFKHFLSCTDAKRWKQGKREAETDHLQGARFFFAINSEEPVTPADYSLEIIDSAEKLAADLERGVRVFAEALVEFHRRMTTSTSKDFLAVSSAFLGVCRAINCDIYDKNRNMPLFAAFSNTGDAFRSLSVYHAVQSEPTTQLLECVREHARTLATLPAVVSLGKSACVAVEEARRLLAEGKLSQHDAESIQSGAVVIVRSVQAECVWIMQQLRQDFLERVKDYLLDRAAFCRQYADQLQSAASFF</sequence>
<dbReference type="Pfam" id="PF10456">
    <property type="entry name" value="BAR_3_WASP_bdg"/>
    <property type="match status" value="1"/>
</dbReference>
<dbReference type="Pfam" id="PF00018">
    <property type="entry name" value="SH3_1"/>
    <property type="match status" value="1"/>
</dbReference>
<proteinExistence type="inferred from homology"/>
<dbReference type="RefSeq" id="XP_009162708.1">
    <property type="nucleotide sequence ID" value="XM_009164444.1"/>
</dbReference>
<dbReference type="FunFam" id="3.30.1520.10:FF:000004">
    <property type="entry name" value="Sorting nexin"/>
    <property type="match status" value="1"/>
</dbReference>
<reference evidence="10 11" key="1">
    <citation type="submission" date="2013-11" db="EMBL/GenBank/DDBJ databases">
        <title>Opisthorchis viverrini - life in the bile duct.</title>
        <authorList>
            <person name="Young N.D."/>
            <person name="Nagarajan N."/>
            <person name="Lin S.J."/>
            <person name="Korhonen P.K."/>
            <person name="Jex A.R."/>
            <person name="Hall R.S."/>
            <person name="Safavi-Hemami H."/>
            <person name="Kaewkong W."/>
            <person name="Bertrand D."/>
            <person name="Gao S."/>
            <person name="Seet Q."/>
            <person name="Wongkham S."/>
            <person name="Teh B.T."/>
            <person name="Wongkham C."/>
            <person name="Intapan P.M."/>
            <person name="Maleewong W."/>
            <person name="Yang X."/>
            <person name="Hu M."/>
            <person name="Wang Z."/>
            <person name="Hofmann A."/>
            <person name="Sternberg P.W."/>
            <person name="Tan P."/>
            <person name="Wang J."/>
            <person name="Gasser R.B."/>
        </authorList>
    </citation>
    <scope>NUCLEOTIDE SEQUENCE [LARGE SCALE GENOMIC DNA]</scope>
</reference>
<feature type="domain" description="PX" evidence="9">
    <location>
        <begin position="224"/>
        <end position="334"/>
    </location>
</feature>
<keyword evidence="11" id="KW-1185">Reference proteome</keyword>
<feature type="region of interest" description="Disordered" evidence="7">
    <location>
        <begin position="92"/>
        <end position="140"/>
    </location>
</feature>
<dbReference type="InterPro" id="IPR036028">
    <property type="entry name" value="SH3-like_dom_sf"/>
</dbReference>
<evidence type="ECO:0000256" key="2">
    <source>
        <dbReference type="ARBA" id="ARBA00010883"/>
    </source>
</evidence>
<dbReference type="SUPFAM" id="SSF50044">
    <property type="entry name" value="SH3-domain"/>
    <property type="match status" value="1"/>
</dbReference>
<dbReference type="Gene3D" id="2.30.30.40">
    <property type="entry name" value="SH3 Domains"/>
    <property type="match status" value="1"/>
</dbReference>
<dbReference type="AlphaFoldDB" id="A0A075AC92"/>
<dbReference type="CTD" id="20314804"/>
<feature type="compositionally biased region" description="Acidic residues" evidence="7">
    <location>
        <begin position="114"/>
        <end position="123"/>
    </location>
</feature>
<dbReference type="PANTHER" id="PTHR45827:SF1">
    <property type="entry name" value="SORTING NEXIN"/>
    <property type="match status" value="1"/>
</dbReference>
<comment type="subcellular location">
    <subcellularLocation>
        <location evidence="1">Cytoplasmic vesicle membrane</location>
    </subcellularLocation>
</comment>
<dbReference type="GeneID" id="20314804"/>
<dbReference type="InterPro" id="IPR019497">
    <property type="entry name" value="Sorting_nexin_WASP-bd-dom"/>
</dbReference>
<evidence type="ECO:0000259" key="9">
    <source>
        <dbReference type="PROSITE" id="PS50195"/>
    </source>
</evidence>
<evidence type="ECO:0000256" key="5">
    <source>
        <dbReference type="ARBA" id="ARBA00023329"/>
    </source>
</evidence>
<organism evidence="10 11">
    <name type="scientific">Opisthorchis viverrini</name>
    <name type="common">Southeast Asian liver fluke</name>
    <dbReference type="NCBI Taxonomy" id="6198"/>
    <lineage>
        <taxon>Eukaryota</taxon>
        <taxon>Metazoa</taxon>
        <taxon>Spiralia</taxon>
        <taxon>Lophotrochozoa</taxon>
        <taxon>Platyhelminthes</taxon>
        <taxon>Trematoda</taxon>
        <taxon>Digenea</taxon>
        <taxon>Opisthorchiida</taxon>
        <taxon>Opisthorchiata</taxon>
        <taxon>Opisthorchiidae</taxon>
        <taxon>Opisthorchis</taxon>
    </lineage>
</organism>
<evidence type="ECO:0000256" key="6">
    <source>
        <dbReference type="PROSITE-ProRule" id="PRU00192"/>
    </source>
</evidence>
<dbReference type="PANTHER" id="PTHR45827">
    <property type="entry name" value="SORTING NEXIN"/>
    <property type="match status" value="1"/>
</dbReference>
<dbReference type="InterPro" id="IPR001683">
    <property type="entry name" value="PX_dom"/>
</dbReference>
<evidence type="ECO:0000313" key="11">
    <source>
        <dbReference type="Proteomes" id="UP000054324"/>
    </source>
</evidence>
<dbReference type="Pfam" id="PF00787">
    <property type="entry name" value="PX"/>
    <property type="match status" value="1"/>
</dbReference>
<dbReference type="OrthoDB" id="10254720at2759"/>
<evidence type="ECO:0000313" key="10">
    <source>
        <dbReference type="EMBL" id="KER33500.1"/>
    </source>
</evidence>
<evidence type="ECO:0000256" key="4">
    <source>
        <dbReference type="ARBA" id="ARBA00023136"/>
    </source>
</evidence>
<comment type="similarity">
    <text evidence="2">Belongs to the sorting nexin family.</text>
</comment>
<evidence type="ECO:0000256" key="7">
    <source>
        <dbReference type="SAM" id="MobiDB-lite"/>
    </source>
</evidence>
<dbReference type="Gene3D" id="3.30.1520.10">
    <property type="entry name" value="Phox-like domain"/>
    <property type="match status" value="1"/>
</dbReference>
<evidence type="ECO:0000256" key="3">
    <source>
        <dbReference type="ARBA" id="ARBA00022443"/>
    </source>
</evidence>
<dbReference type="GO" id="GO:0016197">
    <property type="term" value="P:endosomal transport"/>
    <property type="evidence" value="ECO:0007669"/>
    <property type="project" value="TreeGrafter"/>
</dbReference>
<keyword evidence="5" id="KW-0968">Cytoplasmic vesicle</keyword>
<evidence type="ECO:0008006" key="12">
    <source>
        <dbReference type="Google" id="ProtNLM"/>
    </source>
</evidence>
<dbReference type="GO" id="GO:0030659">
    <property type="term" value="C:cytoplasmic vesicle membrane"/>
    <property type="evidence" value="ECO:0007669"/>
    <property type="project" value="UniProtKB-SubCell"/>
</dbReference>
<gene>
    <name evidence="10" type="ORF">T265_00616</name>
</gene>
<dbReference type="InterPro" id="IPR001452">
    <property type="entry name" value="SH3_domain"/>
</dbReference>
<feature type="compositionally biased region" description="Pro residues" evidence="7">
    <location>
        <begin position="94"/>
        <end position="108"/>
    </location>
</feature>
<evidence type="ECO:0000259" key="8">
    <source>
        <dbReference type="PROSITE" id="PS50002"/>
    </source>
</evidence>
<protein>
    <recommendedName>
        <fullName evidence="12">Sorting nexin</fullName>
    </recommendedName>
</protein>
<dbReference type="PROSITE" id="PS50002">
    <property type="entry name" value="SH3"/>
    <property type="match status" value="1"/>
</dbReference>
<dbReference type="STRING" id="6198.A0A075AC92"/>
<dbReference type="SUPFAM" id="SSF64268">
    <property type="entry name" value="PX domain"/>
    <property type="match status" value="1"/>
</dbReference>
<dbReference type="SMART" id="SM00326">
    <property type="entry name" value="SH3"/>
    <property type="match status" value="1"/>
</dbReference>
<dbReference type="Proteomes" id="UP000054324">
    <property type="component" value="Unassembled WGS sequence"/>
</dbReference>